<dbReference type="Gene3D" id="2.160.20.10">
    <property type="entry name" value="Single-stranded right-handed beta-helix, Pectin lyase-like"/>
    <property type="match status" value="2"/>
</dbReference>
<protein>
    <submittedName>
        <fullName evidence="2">Glycosyl hydrolase family protein</fullName>
    </submittedName>
</protein>
<dbReference type="EMBL" id="AKKV01000030">
    <property type="protein sequence ID" value="EIT84857.1"/>
    <property type="molecule type" value="Genomic_DNA"/>
</dbReference>
<feature type="signal peptide" evidence="1">
    <location>
        <begin position="1"/>
        <end position="26"/>
    </location>
</feature>
<feature type="chain" id="PRO_5003713472" evidence="1">
    <location>
        <begin position="27"/>
        <end position="780"/>
    </location>
</feature>
<dbReference type="AlphaFoldDB" id="I8AGQ0"/>
<evidence type="ECO:0000256" key="1">
    <source>
        <dbReference type="SAM" id="SignalP"/>
    </source>
</evidence>
<keyword evidence="2" id="KW-0378">Hydrolase</keyword>
<gene>
    <name evidence="2" type="ORF">A374_14235</name>
</gene>
<keyword evidence="1" id="KW-0732">Signal</keyword>
<dbReference type="Proteomes" id="UP000004080">
    <property type="component" value="Unassembled WGS sequence"/>
</dbReference>
<evidence type="ECO:0000313" key="2">
    <source>
        <dbReference type="EMBL" id="EIT84857.1"/>
    </source>
</evidence>
<reference evidence="2 3" key="1">
    <citation type="journal article" date="2012" name="J. Bacteriol.">
        <title>Genome of Bacillus macauensis ZFHKF-1, a Long-Chain-Forming Bacterium.</title>
        <authorList>
            <person name="Cai L."/>
            <person name="Zhang T."/>
        </authorList>
    </citation>
    <scope>NUCLEOTIDE SEQUENCE [LARGE SCALE GENOMIC DNA]</scope>
    <source>
        <strain evidence="2 3">ZFHKF-1</strain>
    </source>
</reference>
<dbReference type="PATRIC" id="fig|1196324.3.peg.2909"/>
<dbReference type="OrthoDB" id="2404754at2"/>
<dbReference type="GO" id="GO:0016787">
    <property type="term" value="F:hydrolase activity"/>
    <property type="evidence" value="ECO:0007669"/>
    <property type="project" value="UniProtKB-KW"/>
</dbReference>
<name>I8AGQ0_9BACL</name>
<accession>I8AGQ0</accession>
<dbReference type="InterPro" id="IPR012334">
    <property type="entry name" value="Pectin_lyas_fold"/>
</dbReference>
<organism evidence="2 3">
    <name type="scientific">Fictibacillus macauensis ZFHKF-1</name>
    <dbReference type="NCBI Taxonomy" id="1196324"/>
    <lineage>
        <taxon>Bacteria</taxon>
        <taxon>Bacillati</taxon>
        <taxon>Bacillota</taxon>
        <taxon>Bacilli</taxon>
        <taxon>Bacillales</taxon>
        <taxon>Fictibacillaceae</taxon>
        <taxon>Fictibacillus</taxon>
    </lineage>
</organism>
<evidence type="ECO:0000313" key="3">
    <source>
        <dbReference type="Proteomes" id="UP000004080"/>
    </source>
</evidence>
<dbReference type="SUPFAM" id="SSF51126">
    <property type="entry name" value="Pectin lyase-like"/>
    <property type="match status" value="1"/>
</dbReference>
<dbReference type="InterPro" id="IPR006626">
    <property type="entry name" value="PbH1"/>
</dbReference>
<dbReference type="InterPro" id="IPR011050">
    <property type="entry name" value="Pectin_lyase_fold/virulence"/>
</dbReference>
<dbReference type="SMART" id="SM00710">
    <property type="entry name" value="PbH1"/>
    <property type="match status" value="4"/>
</dbReference>
<proteinExistence type="predicted"/>
<comment type="caution">
    <text evidence="2">The sequence shown here is derived from an EMBL/GenBank/DDBJ whole genome shotgun (WGS) entry which is preliminary data.</text>
</comment>
<keyword evidence="3" id="KW-1185">Reference proteome</keyword>
<dbReference type="RefSeq" id="WP_007202925.1">
    <property type="nucleotide sequence ID" value="NZ_AKKV01000030.1"/>
</dbReference>
<sequence>MKKIITLASVAIMLSATLPLSTQSYAKPDDHTLTITTNTTLSQHINAYDSLHIQRNKVLNITDGRLLLKGDVRKQLTSYIQHKQLTAFDRIGTIKLAYDQKQKATFVEATPTPQNKKLSLAHPFTLSGGTMELSKLTLAKKGRLTIKRGMIVLKGNKTAEVQKLIAAKKLSAYDGKGTVLNQYVKKEHVTMITATAHPGPLKEGSIDIKKTLRVTPSNSFTDIQRILNQASKEEGVKVVFAPGTYRLQAPPSSKQPYFTISKARNMVIDGSGAHLVMTSPKLAFLKITDSHNVYAKRFTIDYDPLPFTQGTVSNVTKQAFEVQLDKGFPMPAKSKKSLFYLKDKKEAGLPKAYAPNSLSYRSATKLADNTYKMNVTKKTLQSVTKGDRIVLMAREDGNPVFSVLTSNGVTFQDMTIYAAPGASYSPRLSERVSLLHCKDVLKKGRIHVTGADGVLTPQSHTGLWIQDSTFEAVGDDNLIVKNAGALLKEVKNEHTFVLIGRPREGNSVFPPLLLSPKDTFRIYDPKKDNVTHSVTVQSVSQQKVNNHIEYTITTKEPITDSLDVFREGSNFSKQQIWYNDATANAHFVFKNNVIKYARRYAMAIMGNDGLIENNYIYASQANAISLHNDGLFNGFAPKGTLIRYNTFLDNFRAQTTKLSSFAGTVGAAIHKVPEEEQKNGHEGLSSFEGIQDVVLERNTFQDWRYYNALTIRNANNWIVRKNAFVNTLQTKLPKGTQPLPIAIDVDTSSQLLFANNTFKDARHQTPIRIHPTTTKQIVVH</sequence>
<dbReference type="eggNOG" id="COG5434">
    <property type="taxonomic scope" value="Bacteria"/>
</dbReference>